<evidence type="ECO:0000256" key="2">
    <source>
        <dbReference type="SAM" id="SignalP"/>
    </source>
</evidence>
<name>A0ABT3H3B0_9RHOB</name>
<accession>A0ABT3H3B0</accession>
<keyword evidence="4" id="KW-1185">Reference proteome</keyword>
<gene>
    <name evidence="3" type="ORF">OKW52_18720</name>
</gene>
<organism evidence="3 4">
    <name type="scientific">Pararhodobacter zhoushanensis</name>
    <dbReference type="NCBI Taxonomy" id="2479545"/>
    <lineage>
        <taxon>Bacteria</taxon>
        <taxon>Pseudomonadati</taxon>
        <taxon>Pseudomonadota</taxon>
        <taxon>Alphaproteobacteria</taxon>
        <taxon>Rhodobacterales</taxon>
        <taxon>Paracoccaceae</taxon>
        <taxon>Pararhodobacter</taxon>
    </lineage>
</organism>
<feature type="region of interest" description="Disordered" evidence="1">
    <location>
        <begin position="70"/>
        <end position="93"/>
    </location>
</feature>
<comment type="caution">
    <text evidence="3">The sequence shown here is derived from an EMBL/GenBank/DDBJ whole genome shotgun (WGS) entry which is preliminary data.</text>
</comment>
<dbReference type="EMBL" id="JAPDFL010000001">
    <property type="protein sequence ID" value="MCW1934233.1"/>
    <property type="molecule type" value="Genomic_DNA"/>
</dbReference>
<evidence type="ECO:0008006" key="5">
    <source>
        <dbReference type="Google" id="ProtNLM"/>
    </source>
</evidence>
<proteinExistence type="predicted"/>
<evidence type="ECO:0000313" key="3">
    <source>
        <dbReference type="EMBL" id="MCW1934233.1"/>
    </source>
</evidence>
<feature type="signal peptide" evidence="2">
    <location>
        <begin position="1"/>
        <end position="20"/>
    </location>
</feature>
<reference evidence="3 4" key="1">
    <citation type="submission" date="2022-10" db="EMBL/GenBank/DDBJ databases">
        <title>Pararhodobacter sp. nov., isolated from marine algae.</title>
        <authorList>
            <person name="Choi B.J."/>
            <person name="Kim J.M."/>
            <person name="Lee J.K."/>
            <person name="Choi D.G."/>
            <person name="Jeon C.O."/>
        </authorList>
    </citation>
    <scope>NUCLEOTIDE SEQUENCE [LARGE SCALE GENOMIC DNA]</scope>
    <source>
        <strain evidence="3 4">ZQ420</strain>
    </source>
</reference>
<feature type="chain" id="PRO_5045367573" description="AAA+ family ATPase" evidence="2">
    <location>
        <begin position="21"/>
        <end position="93"/>
    </location>
</feature>
<evidence type="ECO:0000256" key="1">
    <source>
        <dbReference type="SAM" id="MobiDB-lite"/>
    </source>
</evidence>
<protein>
    <recommendedName>
        <fullName evidence="5">AAA+ family ATPase</fullName>
    </recommendedName>
</protein>
<evidence type="ECO:0000313" key="4">
    <source>
        <dbReference type="Proteomes" id="UP001208938"/>
    </source>
</evidence>
<dbReference type="RefSeq" id="WP_264507045.1">
    <property type="nucleotide sequence ID" value="NZ_JAPDFL010000001.1"/>
</dbReference>
<dbReference type="Proteomes" id="UP001208938">
    <property type="component" value="Unassembled WGS sequence"/>
</dbReference>
<sequence>MHTRAMILALLVSFGAPAAAQEADEPGRLDQLFSDMLGAIDPWMRELSTMLGDLSGWHAPEVLPNGDILIRRRQEDQAPSEPSVEGSDGSLEL</sequence>
<keyword evidence="2" id="KW-0732">Signal</keyword>